<dbReference type="Proteomes" id="UP000217257">
    <property type="component" value="Chromosome"/>
</dbReference>
<dbReference type="EMBL" id="CP022098">
    <property type="protein sequence ID" value="ATB43484.1"/>
    <property type="molecule type" value="Genomic_DNA"/>
</dbReference>
<organism evidence="2 3">
    <name type="scientific">Cystobacter fuscus</name>
    <dbReference type="NCBI Taxonomy" id="43"/>
    <lineage>
        <taxon>Bacteria</taxon>
        <taxon>Pseudomonadati</taxon>
        <taxon>Myxococcota</taxon>
        <taxon>Myxococcia</taxon>
        <taxon>Myxococcales</taxon>
        <taxon>Cystobacterineae</taxon>
        <taxon>Archangiaceae</taxon>
        <taxon>Cystobacter</taxon>
    </lineage>
</organism>
<reference evidence="2 3" key="1">
    <citation type="submission" date="2017-06" db="EMBL/GenBank/DDBJ databases">
        <title>Sequencing and comparative analysis of myxobacterial genomes.</title>
        <authorList>
            <person name="Rupp O."/>
            <person name="Goesmann A."/>
            <person name="Sogaard-Andersen L."/>
        </authorList>
    </citation>
    <scope>NUCLEOTIDE SEQUENCE [LARGE SCALE GENOMIC DNA]</scope>
    <source>
        <strain evidence="2 3">DSM 52655</strain>
    </source>
</reference>
<dbReference type="AlphaFoldDB" id="A0A250JHW1"/>
<evidence type="ECO:0000256" key="1">
    <source>
        <dbReference type="SAM" id="MobiDB-lite"/>
    </source>
</evidence>
<evidence type="ECO:0000313" key="2">
    <source>
        <dbReference type="EMBL" id="ATB43484.1"/>
    </source>
</evidence>
<gene>
    <name evidence="2" type="ORF">CYFUS_008964</name>
</gene>
<name>A0A250JHW1_9BACT</name>
<proteinExistence type="predicted"/>
<sequence length="309" mass="32637">MRRPDHKPQKLATLLFSSALASALVAVLVVVAFAVGPWRSPAPVRDATSILLATQSTSSLGAADQEGAAGRAVPLHEVAPPGNPAEADRSAEPVRVQPSASTPTAMLRQEDSRLKPEEKLTAQKKGRTSRCTPTTQRVCTAAGVCTVVLMGCTGAQVRPEIASFDCPTGWKESHTTFEIRGGGPDATAMLQGYTSAREDPATMKEGPFAVYVTQGVYGSSAWRLPEGTLLTGTLVAGENRYFGRFTQAQTPNKQTYPVCIQVYTPRASAMPGGGPDCPSGVGKCPLPGSKSGVIKVFPRMYIQGTSRFQ</sequence>
<evidence type="ECO:0000313" key="3">
    <source>
        <dbReference type="Proteomes" id="UP000217257"/>
    </source>
</evidence>
<feature type="compositionally biased region" description="Basic and acidic residues" evidence="1">
    <location>
        <begin position="108"/>
        <end position="121"/>
    </location>
</feature>
<dbReference type="KEGG" id="cfus:CYFUS_008964"/>
<keyword evidence="2" id="KW-0808">Transferase</keyword>
<feature type="region of interest" description="Disordered" evidence="1">
    <location>
        <begin position="75"/>
        <end position="128"/>
    </location>
</feature>
<keyword evidence="2" id="KW-0418">Kinase</keyword>
<dbReference type="GO" id="GO:0016301">
    <property type="term" value="F:kinase activity"/>
    <property type="evidence" value="ECO:0007669"/>
    <property type="project" value="UniProtKB-KW"/>
</dbReference>
<accession>A0A250JHW1</accession>
<protein>
    <submittedName>
        <fullName evidence="2">Protein kinase</fullName>
    </submittedName>
</protein>